<dbReference type="RefSeq" id="XP_026620527.1">
    <property type="nucleotide sequence ID" value="XM_026768193.1"/>
</dbReference>
<evidence type="ECO:0000313" key="2">
    <source>
        <dbReference type="EMBL" id="RDH27505.1"/>
    </source>
</evidence>
<dbReference type="AlphaFoldDB" id="A0A3F3PKP4"/>
<reference evidence="2 3" key="1">
    <citation type="submission" date="2018-07" db="EMBL/GenBank/DDBJ databases">
        <title>The genomes of Aspergillus section Nigri reveals drivers in fungal speciation.</title>
        <authorList>
            <consortium name="DOE Joint Genome Institute"/>
            <person name="Vesth T.C."/>
            <person name="Nybo J."/>
            <person name="Theobald S."/>
            <person name="Brandl J."/>
            <person name="Frisvad J.C."/>
            <person name="Nielsen K.F."/>
            <person name="Lyhne E.K."/>
            <person name="Kogle M.E."/>
            <person name="Kuo A."/>
            <person name="Riley R."/>
            <person name="Clum A."/>
            <person name="Nolan M."/>
            <person name="Lipzen A."/>
            <person name="Salamov A."/>
            <person name="Henrissat B."/>
            <person name="Wiebenga A."/>
            <person name="De vries R.P."/>
            <person name="Grigoriev I.V."/>
            <person name="Mortensen U.H."/>
            <person name="Andersen M.R."/>
            <person name="Baker S.E."/>
        </authorList>
    </citation>
    <scope>NUCLEOTIDE SEQUENCE [LARGE SCALE GENOMIC DNA]</scope>
    <source>
        <strain evidence="2 3">CBS 139.54b</strain>
    </source>
</reference>
<accession>A0A3F3PKP4</accession>
<feature type="region of interest" description="Disordered" evidence="1">
    <location>
        <begin position="45"/>
        <end position="74"/>
    </location>
</feature>
<keyword evidence="3" id="KW-1185">Reference proteome</keyword>
<proteinExistence type="predicted"/>
<name>A0A3F3PKP4_9EURO</name>
<evidence type="ECO:0000313" key="3">
    <source>
        <dbReference type="Proteomes" id="UP000253729"/>
    </source>
</evidence>
<protein>
    <submittedName>
        <fullName evidence="2">Uncharacterized protein</fullName>
    </submittedName>
</protein>
<gene>
    <name evidence="2" type="ORF">BDQ94DRAFT_153805</name>
</gene>
<dbReference type="EMBL" id="KZ852089">
    <property type="protein sequence ID" value="RDH27505.1"/>
    <property type="molecule type" value="Genomic_DNA"/>
</dbReference>
<sequence length="106" mass="12015">MPLLHCKCLSPLIYLLAPSPHSSICCRRGEPFLVWNFEKWNASGTMQGSHHKHTMRGTKDKKGIQPTRFNQSTSESFPASYSLISILRWSVGEKERKCATGFPHLV</sequence>
<dbReference type="Proteomes" id="UP000253729">
    <property type="component" value="Unassembled WGS sequence"/>
</dbReference>
<dbReference type="GeneID" id="38136549"/>
<evidence type="ECO:0000256" key="1">
    <source>
        <dbReference type="SAM" id="MobiDB-lite"/>
    </source>
</evidence>
<organism evidence="2 3">
    <name type="scientific">Aspergillus welwitschiae</name>
    <dbReference type="NCBI Taxonomy" id="1341132"/>
    <lineage>
        <taxon>Eukaryota</taxon>
        <taxon>Fungi</taxon>
        <taxon>Dikarya</taxon>
        <taxon>Ascomycota</taxon>
        <taxon>Pezizomycotina</taxon>
        <taxon>Eurotiomycetes</taxon>
        <taxon>Eurotiomycetidae</taxon>
        <taxon>Eurotiales</taxon>
        <taxon>Aspergillaceae</taxon>
        <taxon>Aspergillus</taxon>
        <taxon>Aspergillus subgen. Circumdati</taxon>
    </lineage>
</organism>